<accession>A0A6G4R442</accession>
<dbReference type="SUPFAM" id="SSF54637">
    <property type="entry name" value="Thioesterase/thiol ester dehydrase-isomerase"/>
    <property type="match status" value="1"/>
</dbReference>
<comment type="caution">
    <text evidence="1">The sequence shown here is derived from an EMBL/GenBank/DDBJ whole genome shotgun (WGS) entry which is preliminary data.</text>
</comment>
<name>A0A6G4R442_9CAUL</name>
<dbReference type="Gene3D" id="3.10.129.10">
    <property type="entry name" value="Hotdog Thioesterase"/>
    <property type="match status" value="1"/>
</dbReference>
<dbReference type="EMBL" id="JAAKGT010000016">
    <property type="protein sequence ID" value="NGM52324.1"/>
    <property type="molecule type" value="Genomic_DNA"/>
</dbReference>
<evidence type="ECO:0008006" key="2">
    <source>
        <dbReference type="Google" id="ProtNLM"/>
    </source>
</evidence>
<reference evidence="1" key="1">
    <citation type="submission" date="2020-02" db="EMBL/GenBank/DDBJ databases">
        <authorList>
            <person name="Gao J."/>
            <person name="Sun J."/>
        </authorList>
    </citation>
    <scope>NUCLEOTIDE SEQUENCE</scope>
    <source>
        <strain evidence="1">602-2</strain>
    </source>
</reference>
<dbReference type="InterPro" id="IPR029069">
    <property type="entry name" value="HotDog_dom_sf"/>
</dbReference>
<organism evidence="1">
    <name type="scientific">Caulobacter sp. 602-2</name>
    <dbReference type="NCBI Taxonomy" id="2710887"/>
    <lineage>
        <taxon>Bacteria</taxon>
        <taxon>Pseudomonadati</taxon>
        <taxon>Pseudomonadota</taxon>
        <taxon>Alphaproteobacteria</taxon>
        <taxon>Caulobacterales</taxon>
        <taxon>Caulobacteraceae</taxon>
        <taxon>Caulobacter</taxon>
    </lineage>
</organism>
<evidence type="ECO:0000313" key="1">
    <source>
        <dbReference type="EMBL" id="NGM52324.1"/>
    </source>
</evidence>
<sequence>MTQPLTVQLEDALRQAAGADAAPVSVTIDYAGRGRAGQGGAGLSARGWIERATRSLVFAQAEARAADGTLAGAASGVFRRVNV</sequence>
<proteinExistence type="predicted"/>
<dbReference type="AlphaFoldDB" id="A0A6G4R442"/>
<gene>
    <name evidence="1" type="ORF">G5B46_22160</name>
</gene>
<dbReference type="RefSeq" id="WP_165262557.1">
    <property type="nucleotide sequence ID" value="NZ_JAAKGT010000016.1"/>
</dbReference>
<protein>
    <recommendedName>
        <fullName evidence="2">PaaI family thioesterase</fullName>
    </recommendedName>
</protein>